<dbReference type="EMBL" id="CALSDN010000010">
    <property type="protein sequence ID" value="CAH6722710.1"/>
    <property type="molecule type" value="Genomic_DNA"/>
</dbReference>
<evidence type="ECO:0000313" key="1">
    <source>
        <dbReference type="EMBL" id="CAH6722710.1"/>
    </source>
</evidence>
<sequence length="647" mass="74787">MDLKVTNHELDPNSDKILLPSNVLSVIVDEHGESLPHPLIFKLSHGNKHCFVGVKQFSSPDDTICLPQIIQEKLAVEDGDSLEVELSLNIPKGTSLSLKPLQFYPEINNWKYYLESNLTQSYTVLTKGDKLVLNNYEFSVEDCNADTISVIDTDIVLDIIPLNDIMAQQQLNFNVDKFMEIGTGNLDVKLVPFSVDSNVSIFKLDLMNITEDLVISFSTNEDYENVDLLIGLEKLINLENFMFTTMDRETKEVRVPYNVIEEVKNKCKYDLDQGFEIDEIAKWLYIVPFAWEFNSEIVLKVSQSNDTVMEIDHPQSDSKQCGNCKKFITRDKISLHEVFCYKNNILCECGEIFLRAIPKDHYHCPLCLKTSKSSLFKFKHEKLNHQQFQCQECEDGTIYDSHVEFIITHKPQCPHKLHECKFCHLVEKQGKATYIDNFEGLTNHENNCGNKTDECFKCNKLVKRKDMRKHVKLHQLDTKSSNDIFKITYNKCCNENCVNLINIPNDLKLCDICYGPLYSTLNDPTNIKLQSRIERKYMLQLSKGCEFTNCQNIYCKRKTTLSGVKEIMKFINEELFTYITTPNLPINKSRDTKPNKVWFCVNDVTNNKMILSQSFKEYPPEMVIKGLNEIKEINTETLSQWLSQNSL</sequence>
<protein>
    <submittedName>
        <fullName evidence="1">Uncharacterized protein</fullName>
    </submittedName>
</protein>
<comment type="caution">
    <text evidence="1">The sequence shown here is derived from an EMBL/GenBank/DDBJ whole genome shotgun (WGS) entry which is preliminary data.</text>
</comment>
<evidence type="ECO:0000313" key="2">
    <source>
        <dbReference type="Proteomes" id="UP001152531"/>
    </source>
</evidence>
<accession>A0ACA9YCQ1</accession>
<proteinExistence type="predicted"/>
<keyword evidence="2" id="KW-1185">Reference proteome</keyword>
<dbReference type="Proteomes" id="UP001152531">
    <property type="component" value="Unassembled WGS sequence"/>
</dbReference>
<organism evidence="1 2">
    <name type="scientific">[Candida] jaroonii</name>
    <dbReference type="NCBI Taxonomy" id="467808"/>
    <lineage>
        <taxon>Eukaryota</taxon>
        <taxon>Fungi</taxon>
        <taxon>Dikarya</taxon>
        <taxon>Ascomycota</taxon>
        <taxon>Saccharomycotina</taxon>
        <taxon>Pichiomycetes</taxon>
        <taxon>Debaryomycetaceae</taxon>
        <taxon>Yamadazyma</taxon>
    </lineage>
</organism>
<gene>
    <name evidence="1" type="ORF">CLIB1444_10S04632</name>
</gene>
<name>A0ACA9YCQ1_9ASCO</name>
<reference evidence="1" key="1">
    <citation type="submission" date="2022-06" db="EMBL/GenBank/DDBJ databases">
        <authorList>
            <person name="Legras J.-L."/>
            <person name="Devillers H."/>
            <person name="Grondin C."/>
        </authorList>
    </citation>
    <scope>NUCLEOTIDE SEQUENCE</scope>
    <source>
        <strain evidence="1">CLIB 1444</strain>
    </source>
</reference>